<name>A0A918CHU3_9DEIO</name>
<evidence type="ECO:0008006" key="3">
    <source>
        <dbReference type="Google" id="ProtNLM"/>
    </source>
</evidence>
<dbReference type="InterPro" id="IPR013325">
    <property type="entry name" value="RNA_pol_sigma_r2"/>
</dbReference>
<dbReference type="EMBL" id="BMQL01000030">
    <property type="protein sequence ID" value="GGR23098.1"/>
    <property type="molecule type" value="Genomic_DNA"/>
</dbReference>
<evidence type="ECO:0000313" key="2">
    <source>
        <dbReference type="Proteomes" id="UP000603865"/>
    </source>
</evidence>
<proteinExistence type="predicted"/>
<dbReference type="SUPFAM" id="SSF88946">
    <property type="entry name" value="Sigma2 domain of RNA polymerase sigma factors"/>
    <property type="match status" value="1"/>
</dbReference>
<organism evidence="1 2">
    <name type="scientific">Deinococcus ruber</name>
    <dbReference type="NCBI Taxonomy" id="1848197"/>
    <lineage>
        <taxon>Bacteria</taxon>
        <taxon>Thermotogati</taxon>
        <taxon>Deinococcota</taxon>
        <taxon>Deinococci</taxon>
        <taxon>Deinococcales</taxon>
        <taxon>Deinococcaceae</taxon>
        <taxon>Deinococcus</taxon>
    </lineage>
</organism>
<reference evidence="1" key="1">
    <citation type="journal article" date="2014" name="Int. J. Syst. Evol. Microbiol.">
        <title>Complete genome sequence of Corynebacterium casei LMG S-19264T (=DSM 44701T), isolated from a smear-ripened cheese.</title>
        <authorList>
            <consortium name="US DOE Joint Genome Institute (JGI-PGF)"/>
            <person name="Walter F."/>
            <person name="Albersmeier A."/>
            <person name="Kalinowski J."/>
            <person name="Ruckert C."/>
        </authorList>
    </citation>
    <scope>NUCLEOTIDE SEQUENCE</scope>
    <source>
        <strain evidence="1">JCM 31311</strain>
    </source>
</reference>
<keyword evidence="2" id="KW-1185">Reference proteome</keyword>
<dbReference type="AlphaFoldDB" id="A0A918CHU3"/>
<comment type="caution">
    <text evidence="1">The sequence shown here is derived from an EMBL/GenBank/DDBJ whole genome shotgun (WGS) entry which is preliminary data.</text>
</comment>
<accession>A0A918CHU3</accession>
<dbReference type="GO" id="GO:0006352">
    <property type="term" value="P:DNA-templated transcription initiation"/>
    <property type="evidence" value="ECO:0007669"/>
    <property type="project" value="InterPro"/>
</dbReference>
<dbReference type="Gene3D" id="1.10.1740.10">
    <property type="match status" value="1"/>
</dbReference>
<gene>
    <name evidence="1" type="ORF">GCM10008957_38790</name>
</gene>
<reference evidence="1" key="2">
    <citation type="submission" date="2020-09" db="EMBL/GenBank/DDBJ databases">
        <authorList>
            <person name="Sun Q."/>
            <person name="Ohkuma M."/>
        </authorList>
    </citation>
    <scope>NUCLEOTIDE SEQUENCE</scope>
    <source>
        <strain evidence="1">JCM 31311</strain>
    </source>
</reference>
<protein>
    <recommendedName>
        <fullName evidence="3">RNA polymerase sigma-70 region 2 domain-containing protein</fullName>
    </recommendedName>
</protein>
<dbReference type="RefSeq" id="WP_189092160.1">
    <property type="nucleotide sequence ID" value="NZ_BMQL01000030.1"/>
</dbReference>
<evidence type="ECO:0000313" key="1">
    <source>
        <dbReference type="EMBL" id="GGR23098.1"/>
    </source>
</evidence>
<dbReference type="GO" id="GO:0003700">
    <property type="term" value="F:DNA-binding transcription factor activity"/>
    <property type="evidence" value="ECO:0007669"/>
    <property type="project" value="InterPro"/>
</dbReference>
<sequence length="113" mass="12868">MTQRVDARTDEGLLQGMAQQDAAALMELYRRYGGQSLALARQYGFPEPEQVVEDGFLLLFRSVEGFSRCSLPAAVWIVGMLHRHCYTWSPLRTRPRQSALFLNRFDKSGSDPE</sequence>
<dbReference type="Proteomes" id="UP000603865">
    <property type="component" value="Unassembled WGS sequence"/>
</dbReference>